<dbReference type="InterPro" id="IPR006693">
    <property type="entry name" value="AB_hydrolase_lipase"/>
</dbReference>
<feature type="chain" id="PRO_5044847161" description="Partial AB-hydrolase lipase domain-containing protein" evidence="1">
    <location>
        <begin position="18"/>
        <end position="144"/>
    </location>
</feature>
<name>A0ABD2VVZ0_9HYME</name>
<dbReference type="Pfam" id="PF04083">
    <property type="entry name" value="Abhydro_lipase"/>
    <property type="match status" value="1"/>
</dbReference>
<reference evidence="3 4" key="1">
    <citation type="journal article" date="2024" name="bioRxiv">
        <title>A reference genome for Trichogramma kaykai: A tiny desert-dwelling parasitoid wasp with competing sex-ratio distorters.</title>
        <authorList>
            <person name="Culotta J."/>
            <person name="Lindsey A.R."/>
        </authorList>
    </citation>
    <scope>NUCLEOTIDE SEQUENCE [LARGE SCALE GENOMIC DNA]</scope>
    <source>
        <strain evidence="3 4">KSX58</strain>
    </source>
</reference>
<keyword evidence="1" id="KW-0732">Signal</keyword>
<dbReference type="EMBL" id="JBJJXI010000173">
    <property type="protein sequence ID" value="KAL3384431.1"/>
    <property type="molecule type" value="Genomic_DNA"/>
</dbReference>
<sequence length="144" mass="16642">MIFNALIFVAGIVCCSCEFLPSFEEYVKTIKSDPLFVNNVLPPGLNWTETFANRPLRSYEKVTVPELIEYHGHKAEIHHVTTKDGYILEIHRVCGNRFLLADAGYDVWMENSRGNVYSRKHVKLSPDDHDFWRIGVSHYIEALE</sequence>
<evidence type="ECO:0000259" key="2">
    <source>
        <dbReference type="Pfam" id="PF04083"/>
    </source>
</evidence>
<dbReference type="SUPFAM" id="SSF53474">
    <property type="entry name" value="alpha/beta-Hydrolases"/>
    <property type="match status" value="1"/>
</dbReference>
<dbReference type="PANTHER" id="PTHR11005">
    <property type="entry name" value="LYSOSOMAL ACID LIPASE-RELATED"/>
    <property type="match status" value="1"/>
</dbReference>
<dbReference type="InterPro" id="IPR029058">
    <property type="entry name" value="AB_hydrolase_fold"/>
</dbReference>
<evidence type="ECO:0000313" key="3">
    <source>
        <dbReference type="EMBL" id="KAL3384431.1"/>
    </source>
</evidence>
<evidence type="ECO:0000313" key="4">
    <source>
        <dbReference type="Proteomes" id="UP001627154"/>
    </source>
</evidence>
<organism evidence="3 4">
    <name type="scientific">Trichogramma kaykai</name>
    <dbReference type="NCBI Taxonomy" id="54128"/>
    <lineage>
        <taxon>Eukaryota</taxon>
        <taxon>Metazoa</taxon>
        <taxon>Ecdysozoa</taxon>
        <taxon>Arthropoda</taxon>
        <taxon>Hexapoda</taxon>
        <taxon>Insecta</taxon>
        <taxon>Pterygota</taxon>
        <taxon>Neoptera</taxon>
        <taxon>Endopterygota</taxon>
        <taxon>Hymenoptera</taxon>
        <taxon>Apocrita</taxon>
        <taxon>Proctotrupomorpha</taxon>
        <taxon>Chalcidoidea</taxon>
        <taxon>Trichogrammatidae</taxon>
        <taxon>Trichogramma</taxon>
    </lineage>
</organism>
<comment type="caution">
    <text evidence="3">The sequence shown here is derived from an EMBL/GenBank/DDBJ whole genome shotgun (WGS) entry which is preliminary data.</text>
</comment>
<accession>A0ABD2VVZ0</accession>
<dbReference type="AlphaFoldDB" id="A0ABD2VVZ0"/>
<feature type="signal peptide" evidence="1">
    <location>
        <begin position="1"/>
        <end position="17"/>
    </location>
</feature>
<dbReference type="Proteomes" id="UP001627154">
    <property type="component" value="Unassembled WGS sequence"/>
</dbReference>
<dbReference type="Gene3D" id="3.40.50.1820">
    <property type="entry name" value="alpha/beta hydrolase"/>
    <property type="match status" value="2"/>
</dbReference>
<protein>
    <recommendedName>
        <fullName evidence="2">Partial AB-hydrolase lipase domain-containing protein</fullName>
    </recommendedName>
</protein>
<feature type="domain" description="Partial AB-hydrolase lipase" evidence="2">
    <location>
        <begin position="64"/>
        <end position="97"/>
    </location>
</feature>
<proteinExistence type="predicted"/>
<evidence type="ECO:0000256" key="1">
    <source>
        <dbReference type="SAM" id="SignalP"/>
    </source>
</evidence>
<gene>
    <name evidence="3" type="ORF">TKK_019826</name>
</gene>
<keyword evidence="4" id="KW-1185">Reference proteome</keyword>